<dbReference type="InterPro" id="IPR001723">
    <property type="entry name" value="Nuclear_hrmn_rcpt"/>
</dbReference>
<keyword evidence="11" id="KW-0675">Receptor</keyword>
<dbReference type="GO" id="GO:0003700">
    <property type="term" value="F:DNA-binding transcription factor activity"/>
    <property type="evidence" value="ECO:0007669"/>
    <property type="project" value="InterPro"/>
</dbReference>
<evidence type="ECO:0000256" key="3">
    <source>
        <dbReference type="ARBA" id="ARBA00022723"/>
    </source>
</evidence>
<keyword evidence="9" id="KW-0238">DNA-binding</keyword>
<evidence type="ECO:0000256" key="12">
    <source>
        <dbReference type="ARBA" id="ARBA00023242"/>
    </source>
</evidence>
<dbReference type="CDD" id="cd07171">
    <property type="entry name" value="NR_DBD_ER"/>
    <property type="match status" value="1"/>
</dbReference>
<evidence type="ECO:0000256" key="9">
    <source>
        <dbReference type="ARBA" id="ARBA00023125"/>
    </source>
</evidence>
<evidence type="ECO:0000256" key="5">
    <source>
        <dbReference type="ARBA" id="ARBA00022771"/>
    </source>
</evidence>
<dbReference type="GO" id="GO:0043565">
    <property type="term" value="F:sequence-specific DNA binding"/>
    <property type="evidence" value="ECO:0007669"/>
    <property type="project" value="InterPro"/>
</dbReference>
<gene>
    <name evidence="16" type="ORF">XDN619_LOCUS3762</name>
</gene>
<dbReference type="InterPro" id="IPR048287">
    <property type="entry name" value="TSPN-like_N"/>
</dbReference>
<evidence type="ECO:0000256" key="11">
    <source>
        <dbReference type="ARBA" id="ARBA00023170"/>
    </source>
</evidence>
<evidence type="ECO:0000256" key="10">
    <source>
        <dbReference type="ARBA" id="ARBA00023163"/>
    </source>
</evidence>
<sequence>MCVDMSSSDKRSWANFVNDSMAPTIKDETVDWDVTEILPPQTNDIGYTIVDSKIDPFYPKNYHSIRTTPIEKPTIGNDNKPKKNITIKNMLTMSAPRNTQTDFTRGSTSLPNATTLTIKQQPFSPPPYHPLTNGSFTQHHHQQRTTPSPDNEQISPLSNNLVETSSPSTIVPPSATGGAPICSEDKRRCAVCNDIASGYHYGVWSCEGCKAFFKRSIQGTNEYICPATNTCTIDKHRRKSCQACRLRKCYEVGMTKGTTRRERKYRKKAVSVCKITSTSSNSTTTSNSNRNNQEHGLLVTNSETLSAMNGTSCQTNNNNNNFSSLHSQKNKTNSESIRIPMAPAEFIATLSQASRLNLPAKVDSNRPLDDQYFLQLLAKIFDQELVVLINWAKAMPGYTESLTLDQQVTIIEQSWLDTLLLDTVERSLERSDDTLHFAPDFIISRNRSLSSPGVGAICTSLFNILQAFKEPRTTHEEFIALKAAILINSIPTTITTTKSFRLLTKQIYESIQYTCDSNPSVYQDNSLRHFTLLLQLPHIKMLSSKLIRLFLNMRANDLLPQADLLLEMLDAQDTFDLNRGFLSINSDANNLPLHTPNFSQNLTDNNNTKTASTMSQATLNNSKTQSNCTKPINYVQKHQDDNQNSNIDESNRPMNYRMPTSTPMMYSTTMSGKRSPSTPPLQYCKQPRNELIQASPPTIILNLIDIPQLVYHGWIPVVDTSSHTILTENLISTLDIVQTNFSDLNNLGVRAPFSSDHRNVTFLQVDLNLRFTKNSRPNLPTTFILLATYRCVRDSSGTLFSLLNNNLLLIFEIKINKNITLLYRYEKKIEQIIFHHEKLIANDGLWHQIILIFRLDSITLQFDNKLDDEIRLPFNFMKILETFILAKVAVLGANNRHKYSTDSFFKVKIIKM</sequence>
<protein>
    <recommendedName>
        <fullName evidence="18">Estrogen receptor</fullName>
    </recommendedName>
</protein>
<evidence type="ECO:0000256" key="8">
    <source>
        <dbReference type="ARBA" id="ARBA00023121"/>
    </source>
</evidence>
<dbReference type="SMART" id="SM00430">
    <property type="entry name" value="HOLI"/>
    <property type="match status" value="1"/>
</dbReference>
<dbReference type="PRINTS" id="PR00047">
    <property type="entry name" value="STROIDFINGER"/>
</dbReference>
<dbReference type="Gene3D" id="3.30.50.10">
    <property type="entry name" value="Erythroid Transcription Factor GATA-1, subunit A"/>
    <property type="match status" value="1"/>
</dbReference>
<keyword evidence="8" id="KW-0446">Lipid-binding</keyword>
<dbReference type="PROSITE" id="PS00031">
    <property type="entry name" value="NUCLEAR_REC_DBD_1"/>
    <property type="match status" value="1"/>
</dbReference>
<feature type="region of interest" description="Disordered" evidence="13">
    <location>
        <begin position="118"/>
        <end position="172"/>
    </location>
</feature>
<dbReference type="PROSITE" id="PS51030">
    <property type="entry name" value="NUCLEAR_REC_DBD_2"/>
    <property type="match status" value="1"/>
</dbReference>
<dbReference type="Pfam" id="PF00104">
    <property type="entry name" value="Hormone_recep"/>
    <property type="match status" value="1"/>
</dbReference>
<name>A0A816MQF1_9BILA</name>
<feature type="compositionally biased region" description="Polar residues" evidence="13">
    <location>
        <begin position="144"/>
        <end position="171"/>
    </location>
</feature>
<feature type="region of interest" description="Disordered" evidence="13">
    <location>
        <begin position="637"/>
        <end position="657"/>
    </location>
</feature>
<dbReference type="InterPro" id="IPR013320">
    <property type="entry name" value="ConA-like_dom_sf"/>
</dbReference>
<dbReference type="SUPFAM" id="SSF49899">
    <property type="entry name" value="Concanavalin A-like lectins/glucanases"/>
    <property type="match status" value="1"/>
</dbReference>
<keyword evidence="12" id="KW-0539">Nucleus</keyword>
<comment type="caution">
    <text evidence="16">The sequence shown here is derived from an EMBL/GenBank/DDBJ whole genome shotgun (WGS) entry which is preliminary data.</text>
</comment>
<keyword evidence="7" id="KW-0805">Transcription regulation</keyword>
<reference evidence="16" key="1">
    <citation type="submission" date="2021-02" db="EMBL/GenBank/DDBJ databases">
        <authorList>
            <person name="Nowell W R."/>
        </authorList>
    </citation>
    <scope>NUCLEOTIDE SEQUENCE</scope>
</reference>
<dbReference type="GO" id="GO:0005496">
    <property type="term" value="F:steroid binding"/>
    <property type="evidence" value="ECO:0007669"/>
    <property type="project" value="UniProtKB-KW"/>
</dbReference>
<evidence type="ECO:0000256" key="13">
    <source>
        <dbReference type="SAM" id="MobiDB-lite"/>
    </source>
</evidence>
<dbReference type="InterPro" id="IPR050200">
    <property type="entry name" value="Nuclear_hormone_rcpt_NR3"/>
</dbReference>
<evidence type="ECO:0000256" key="2">
    <source>
        <dbReference type="ARBA" id="ARBA00022665"/>
    </source>
</evidence>
<organism evidence="16 17">
    <name type="scientific">Rotaria magnacalcarata</name>
    <dbReference type="NCBI Taxonomy" id="392030"/>
    <lineage>
        <taxon>Eukaryota</taxon>
        <taxon>Metazoa</taxon>
        <taxon>Spiralia</taxon>
        <taxon>Gnathifera</taxon>
        <taxon>Rotifera</taxon>
        <taxon>Eurotatoria</taxon>
        <taxon>Bdelloidea</taxon>
        <taxon>Philodinida</taxon>
        <taxon>Philodinidae</taxon>
        <taxon>Rotaria</taxon>
    </lineage>
</organism>
<keyword evidence="3" id="KW-0479">Metal-binding</keyword>
<dbReference type="SMART" id="SM00399">
    <property type="entry name" value="ZnF_C4"/>
    <property type="match status" value="1"/>
</dbReference>
<dbReference type="Pfam" id="PF00105">
    <property type="entry name" value="zf-C4"/>
    <property type="match status" value="1"/>
</dbReference>
<dbReference type="Proteomes" id="UP000663887">
    <property type="component" value="Unassembled WGS sequence"/>
</dbReference>
<evidence type="ECO:0000313" key="16">
    <source>
        <dbReference type="EMBL" id="CAF2010781.1"/>
    </source>
</evidence>
<keyword evidence="2" id="KW-0754">Steroid-binding</keyword>
<evidence type="ECO:0000313" key="17">
    <source>
        <dbReference type="Proteomes" id="UP000663887"/>
    </source>
</evidence>
<dbReference type="AlphaFoldDB" id="A0A816MQF1"/>
<dbReference type="InterPro" id="IPR001628">
    <property type="entry name" value="Znf_hrmn_rcpt"/>
</dbReference>
<comment type="similarity">
    <text evidence="1">Belongs to the nuclear hormone receptor family. NR3 subfamily.</text>
</comment>
<accession>A0A816MQF1</accession>
<keyword evidence="4" id="KW-0677">Repeat</keyword>
<dbReference type="PROSITE" id="PS51843">
    <property type="entry name" value="NR_LBD"/>
    <property type="match status" value="1"/>
</dbReference>
<dbReference type="SUPFAM" id="SSF57716">
    <property type="entry name" value="Glucocorticoid receptor-like (DNA-binding domain)"/>
    <property type="match status" value="1"/>
</dbReference>
<dbReference type="GO" id="GO:0008270">
    <property type="term" value="F:zinc ion binding"/>
    <property type="evidence" value="ECO:0007669"/>
    <property type="project" value="UniProtKB-KW"/>
</dbReference>
<dbReference type="InterPro" id="IPR035500">
    <property type="entry name" value="NHR-like_dom_sf"/>
</dbReference>
<keyword evidence="10" id="KW-0804">Transcription</keyword>
<evidence type="ECO:0000259" key="14">
    <source>
        <dbReference type="PROSITE" id="PS51030"/>
    </source>
</evidence>
<dbReference type="InterPro" id="IPR013088">
    <property type="entry name" value="Znf_NHR/GATA"/>
</dbReference>
<dbReference type="PANTHER" id="PTHR48092">
    <property type="entry name" value="KNIRPS-RELATED PROTEIN-RELATED"/>
    <property type="match status" value="1"/>
</dbReference>
<feature type="domain" description="Nuclear receptor" evidence="14">
    <location>
        <begin position="186"/>
        <end position="261"/>
    </location>
</feature>
<evidence type="ECO:0008006" key="18">
    <source>
        <dbReference type="Google" id="ProtNLM"/>
    </source>
</evidence>
<feature type="domain" description="NR LBD" evidence="15">
    <location>
        <begin position="342"/>
        <end position="572"/>
    </location>
</feature>
<evidence type="ECO:0000256" key="6">
    <source>
        <dbReference type="ARBA" id="ARBA00022833"/>
    </source>
</evidence>
<proteinExistence type="inferred from homology"/>
<evidence type="ECO:0000256" key="7">
    <source>
        <dbReference type="ARBA" id="ARBA00023015"/>
    </source>
</evidence>
<dbReference type="SMART" id="SM00210">
    <property type="entry name" value="TSPN"/>
    <property type="match status" value="1"/>
</dbReference>
<dbReference type="EMBL" id="CAJNRG010000582">
    <property type="protein sequence ID" value="CAF2010781.1"/>
    <property type="molecule type" value="Genomic_DNA"/>
</dbReference>
<dbReference type="SUPFAM" id="SSF48508">
    <property type="entry name" value="Nuclear receptor ligand-binding domain"/>
    <property type="match status" value="1"/>
</dbReference>
<evidence type="ECO:0000259" key="15">
    <source>
        <dbReference type="PROSITE" id="PS51843"/>
    </source>
</evidence>
<dbReference type="Gene3D" id="2.60.120.200">
    <property type="match status" value="1"/>
</dbReference>
<dbReference type="PRINTS" id="PR00398">
    <property type="entry name" value="STRDHORMONER"/>
</dbReference>
<dbReference type="InterPro" id="IPR000536">
    <property type="entry name" value="Nucl_hrmn_rcpt_lig-bd"/>
</dbReference>
<dbReference type="Gene3D" id="1.10.565.10">
    <property type="entry name" value="Retinoid X Receptor"/>
    <property type="match status" value="1"/>
</dbReference>
<dbReference type="FunFam" id="3.30.50.10:FF:000139">
    <property type="entry name" value="Estrogen receptor beta a variant b"/>
    <property type="match status" value="1"/>
</dbReference>
<evidence type="ECO:0000256" key="4">
    <source>
        <dbReference type="ARBA" id="ARBA00022737"/>
    </source>
</evidence>
<keyword evidence="6" id="KW-0862">Zinc</keyword>
<keyword evidence="5" id="KW-0863">Zinc-finger</keyword>
<evidence type="ECO:0000256" key="1">
    <source>
        <dbReference type="ARBA" id="ARBA00005413"/>
    </source>
</evidence>